<organism evidence="3 4">
    <name type="scientific">Cylicocyclus nassatus</name>
    <name type="common">Nematode worm</name>
    <dbReference type="NCBI Taxonomy" id="53992"/>
    <lineage>
        <taxon>Eukaryota</taxon>
        <taxon>Metazoa</taxon>
        <taxon>Ecdysozoa</taxon>
        <taxon>Nematoda</taxon>
        <taxon>Chromadorea</taxon>
        <taxon>Rhabditida</taxon>
        <taxon>Rhabditina</taxon>
        <taxon>Rhabditomorpha</taxon>
        <taxon>Strongyloidea</taxon>
        <taxon>Strongylidae</taxon>
        <taxon>Cylicocyclus</taxon>
    </lineage>
</organism>
<keyword evidence="2" id="KW-0732">Signal</keyword>
<evidence type="ECO:0000256" key="1">
    <source>
        <dbReference type="SAM" id="MobiDB-lite"/>
    </source>
</evidence>
<accession>A0AA36M6Q4</accession>
<gene>
    <name evidence="3" type="ORF">CYNAS_LOCUS11941</name>
</gene>
<keyword evidence="4" id="KW-1185">Reference proteome</keyword>
<dbReference type="Proteomes" id="UP001176961">
    <property type="component" value="Unassembled WGS sequence"/>
</dbReference>
<sequence length="169" mass="18967">MIHTPFLDASPRFLSDGTSVFLKWMMQNRALFFLLLSTLVFAKQNETDSGGPATSSQQGKSSDVGSSEKQASTGTPSNVGSSDKQDSNDTWDYDKEWTKEKCGKFCDEIGYSRYSMKKGDKKCVTYCWKVCQKSYCKHNDISKTTWKTHGNCMKQCLNHKPALGLIPMS</sequence>
<evidence type="ECO:0000313" key="3">
    <source>
        <dbReference type="EMBL" id="CAJ0599958.1"/>
    </source>
</evidence>
<proteinExistence type="predicted"/>
<dbReference type="EMBL" id="CATQJL010000223">
    <property type="protein sequence ID" value="CAJ0599958.1"/>
    <property type="molecule type" value="Genomic_DNA"/>
</dbReference>
<evidence type="ECO:0000256" key="2">
    <source>
        <dbReference type="SAM" id="SignalP"/>
    </source>
</evidence>
<feature type="region of interest" description="Disordered" evidence="1">
    <location>
        <begin position="47"/>
        <end position="90"/>
    </location>
</feature>
<protein>
    <submittedName>
        <fullName evidence="3">Uncharacterized protein</fullName>
    </submittedName>
</protein>
<feature type="compositionally biased region" description="Polar residues" evidence="1">
    <location>
        <begin position="52"/>
        <end position="82"/>
    </location>
</feature>
<reference evidence="3" key="1">
    <citation type="submission" date="2023-07" db="EMBL/GenBank/DDBJ databases">
        <authorList>
            <consortium name="CYATHOMIX"/>
        </authorList>
    </citation>
    <scope>NUCLEOTIDE SEQUENCE</scope>
    <source>
        <strain evidence="3">N/A</strain>
    </source>
</reference>
<comment type="caution">
    <text evidence="3">The sequence shown here is derived from an EMBL/GenBank/DDBJ whole genome shotgun (WGS) entry which is preliminary data.</text>
</comment>
<feature type="signal peptide" evidence="2">
    <location>
        <begin position="1"/>
        <end position="42"/>
    </location>
</feature>
<name>A0AA36M6Q4_CYLNA</name>
<evidence type="ECO:0000313" key="4">
    <source>
        <dbReference type="Proteomes" id="UP001176961"/>
    </source>
</evidence>
<dbReference type="AlphaFoldDB" id="A0AA36M6Q4"/>
<feature type="chain" id="PRO_5041332162" evidence="2">
    <location>
        <begin position="43"/>
        <end position="169"/>
    </location>
</feature>